<keyword evidence="8 22" id="KW-0547">Nucleotide-binding</keyword>
<dbReference type="InterPro" id="IPR008271">
    <property type="entry name" value="Ser/Thr_kinase_AS"/>
</dbReference>
<dbReference type="Pfam" id="PF00069">
    <property type="entry name" value="Pkinase"/>
    <property type="match status" value="1"/>
</dbReference>
<feature type="transmembrane region" description="Helical" evidence="23">
    <location>
        <begin position="128"/>
        <end position="149"/>
    </location>
</feature>
<dbReference type="GO" id="GO:0046961">
    <property type="term" value="F:proton-transporting ATPase activity, rotational mechanism"/>
    <property type="evidence" value="ECO:0007669"/>
    <property type="project" value="InterPro"/>
</dbReference>
<dbReference type="Pfam" id="PF00137">
    <property type="entry name" value="ATP-synt_C"/>
    <property type="match status" value="2"/>
</dbReference>
<dbReference type="GO" id="GO:0005524">
    <property type="term" value="F:ATP binding"/>
    <property type="evidence" value="ECO:0007669"/>
    <property type="project" value="UniProtKB-UniRule"/>
</dbReference>
<evidence type="ECO:0000259" key="25">
    <source>
        <dbReference type="PROSITE" id="PS51285"/>
    </source>
</evidence>
<keyword evidence="9" id="KW-0418">Kinase</keyword>
<evidence type="ECO:0000256" key="23">
    <source>
        <dbReference type="SAM" id="Phobius"/>
    </source>
</evidence>
<organism evidence="26 27">
    <name type="scientific">Penicillium olsonii</name>
    <dbReference type="NCBI Taxonomy" id="99116"/>
    <lineage>
        <taxon>Eukaryota</taxon>
        <taxon>Fungi</taxon>
        <taxon>Dikarya</taxon>
        <taxon>Ascomycota</taxon>
        <taxon>Pezizomycotina</taxon>
        <taxon>Eurotiomycetes</taxon>
        <taxon>Eurotiomycetidae</taxon>
        <taxon>Eurotiales</taxon>
        <taxon>Aspergillaceae</taxon>
        <taxon>Penicillium</taxon>
    </lineage>
</organism>
<dbReference type="PROSITE" id="PS50011">
    <property type="entry name" value="PROTEIN_KINASE_DOM"/>
    <property type="match status" value="1"/>
</dbReference>
<accession>A0A9W4HLZ8</accession>
<dbReference type="GO" id="GO:0004691">
    <property type="term" value="F:cAMP-dependent protein kinase activity"/>
    <property type="evidence" value="ECO:0007669"/>
    <property type="project" value="UniProtKB-EC"/>
</dbReference>
<evidence type="ECO:0000313" key="27">
    <source>
        <dbReference type="Proteomes" id="UP001153618"/>
    </source>
</evidence>
<dbReference type="InterPro" id="IPR002379">
    <property type="entry name" value="ATPase_proteolipid_c-like_dom"/>
</dbReference>
<evidence type="ECO:0000256" key="18">
    <source>
        <dbReference type="ARBA" id="ARBA00047454"/>
    </source>
</evidence>
<dbReference type="GO" id="GO:0005829">
    <property type="term" value="C:cytosol"/>
    <property type="evidence" value="ECO:0007669"/>
    <property type="project" value="TreeGrafter"/>
</dbReference>
<dbReference type="InterPro" id="IPR000719">
    <property type="entry name" value="Prot_kinase_dom"/>
</dbReference>
<evidence type="ECO:0000256" key="1">
    <source>
        <dbReference type="ARBA" id="ARBA00004128"/>
    </source>
</evidence>
<keyword evidence="14 23" id="KW-0472">Membrane</keyword>
<evidence type="ECO:0000256" key="13">
    <source>
        <dbReference type="ARBA" id="ARBA00023065"/>
    </source>
</evidence>
<keyword evidence="11 22" id="KW-0067">ATP-binding</keyword>
<dbReference type="InterPro" id="IPR017441">
    <property type="entry name" value="Protein_kinase_ATP_BS"/>
</dbReference>
<feature type="transmembrane region" description="Helical" evidence="23">
    <location>
        <begin position="92"/>
        <end position="116"/>
    </location>
</feature>
<dbReference type="InterPro" id="IPR035921">
    <property type="entry name" value="F/V-ATP_Csub_sf"/>
</dbReference>
<keyword evidence="12 23" id="KW-1133">Transmembrane helix</keyword>
<evidence type="ECO:0000256" key="15">
    <source>
        <dbReference type="ARBA" id="ARBA00045519"/>
    </source>
</evidence>
<comment type="subcellular location">
    <subcellularLocation>
        <location evidence="1">Vacuole membrane</location>
        <topology evidence="1">Multi-pass membrane protein</topology>
    </subcellularLocation>
</comment>
<dbReference type="EMBL" id="CAJVOS010000016">
    <property type="protein sequence ID" value="CAG8057569.1"/>
    <property type="molecule type" value="Genomic_DNA"/>
</dbReference>
<evidence type="ECO:0000313" key="26">
    <source>
        <dbReference type="EMBL" id="CAG8057569.1"/>
    </source>
</evidence>
<dbReference type="Proteomes" id="UP001153618">
    <property type="component" value="Unassembled WGS sequence"/>
</dbReference>
<sequence>MAESELAPKFAPFFSFAGIAAAMIFGSAGAAYGTAKSGIGIAGVGTFRSDLIMKSLIPVVMSGIIAVYGLVIAVLIAQGVGPTTNMSLYTGFMHLAAGMSVGLSGVAAGYTIGVVGDAGVRAYMQQSRVYVGMILILIFGEVLGLYGLRLLRPYQSCVADWWRANGPDLILFFSFLRITILMATGTVQHSPNEAPGTMVFPKPNGSLHQIEKSIVESLRSSPRSSNPFLITERQGEKQLCIQSRTLRVTDFVLIKTLGTGTFARVWLTRLKDQKDKSKVYALKILRKADVIKLKQVEHVRNERKALAAVIDHPFITTLIASFSDEKSLYMLRRFSEETSIFYAAEITMTIEFLHDVHGIAYRDLKPENILLDADGHLKLVDFGFAKQVDNRETYTLCGTPEYLAPEVIQNSGHGLAVDWWALGILIYEFLIGQPPFWDQNPMRIYEQIVEGRLRFPPNMPPAAQNIVSLLCKTNPSERLGHISGGSTRVKSHPFFQDVIWDDLFYRRVKGPILPRLSHPADTGNFEEYPDPPDVRHANIYTDDLKKKYEALFSDF</sequence>
<comment type="caution">
    <text evidence="26">The sequence shown here is derived from an EMBL/GenBank/DDBJ whole genome shotgun (WGS) entry which is preliminary data.</text>
</comment>
<dbReference type="CDD" id="cd05580">
    <property type="entry name" value="STKc_PKA_like"/>
    <property type="match status" value="1"/>
</dbReference>
<comment type="similarity">
    <text evidence="2">Belongs to the V-ATPase proteolipid subunit family.</text>
</comment>
<evidence type="ECO:0000256" key="21">
    <source>
        <dbReference type="ARBA" id="ARBA00075098"/>
    </source>
</evidence>
<dbReference type="EC" id="2.7.11.11" evidence="3"/>
<dbReference type="PANTHER" id="PTHR24353:SF37">
    <property type="entry name" value="CAMP-DEPENDENT PROTEIN KINASE CATALYTIC SUBUNIT PRKX"/>
    <property type="match status" value="1"/>
</dbReference>
<dbReference type="PROSITE" id="PS51285">
    <property type="entry name" value="AGC_KINASE_CTER"/>
    <property type="match status" value="1"/>
</dbReference>
<dbReference type="CDD" id="cd18175">
    <property type="entry name" value="ATP-synt_Vo_c_ATP6C_rpt1"/>
    <property type="match status" value="1"/>
</dbReference>
<keyword evidence="7 23" id="KW-0812">Transmembrane</keyword>
<dbReference type="GO" id="GO:0005774">
    <property type="term" value="C:vacuolar membrane"/>
    <property type="evidence" value="ECO:0007669"/>
    <property type="project" value="UniProtKB-SubCell"/>
</dbReference>
<comment type="subunit">
    <text evidence="16">V-ATPase is a heteromultimeric enzyme composed of a peripheral catalytic V1 complex (components A to H) attached to an integral membrane V0 proton pore complex (components: a, c, c', c'', d, e, f and VOA1). The decameric c-ring forms the proton-conducting pore, and is composed of eight proteolipid subunits c, one subunit c' and one subunit c''.</text>
</comment>
<evidence type="ECO:0000256" key="5">
    <source>
        <dbReference type="ARBA" id="ARBA00022527"/>
    </source>
</evidence>
<dbReference type="Gene3D" id="3.30.200.20">
    <property type="entry name" value="Phosphorylase Kinase, domain 1"/>
    <property type="match status" value="1"/>
</dbReference>
<dbReference type="Gene3D" id="1.10.510.10">
    <property type="entry name" value="Transferase(Phosphotransferase) domain 1"/>
    <property type="match status" value="1"/>
</dbReference>
<keyword evidence="4" id="KW-0813">Transport</keyword>
<keyword evidence="13" id="KW-0406">Ion transport</keyword>
<dbReference type="SMART" id="SM00133">
    <property type="entry name" value="S_TK_X"/>
    <property type="match status" value="1"/>
</dbReference>
<dbReference type="CDD" id="cd18176">
    <property type="entry name" value="ATP-synt_Vo_c_ATP6C_rpt2"/>
    <property type="match status" value="1"/>
</dbReference>
<feature type="domain" description="Protein kinase" evidence="24">
    <location>
        <begin position="251"/>
        <end position="495"/>
    </location>
</feature>
<evidence type="ECO:0000259" key="24">
    <source>
        <dbReference type="PROSITE" id="PS50011"/>
    </source>
</evidence>
<evidence type="ECO:0000256" key="11">
    <source>
        <dbReference type="ARBA" id="ARBA00022840"/>
    </source>
</evidence>
<evidence type="ECO:0000256" key="14">
    <source>
        <dbReference type="ARBA" id="ARBA00023136"/>
    </source>
</evidence>
<feature type="transmembrane region" description="Helical" evidence="23">
    <location>
        <begin position="12"/>
        <end position="35"/>
    </location>
</feature>
<evidence type="ECO:0000256" key="20">
    <source>
        <dbReference type="ARBA" id="ARBA00071118"/>
    </source>
</evidence>
<keyword evidence="6" id="KW-0808">Transferase</keyword>
<feature type="transmembrane region" description="Helical" evidence="23">
    <location>
        <begin position="56"/>
        <end position="80"/>
    </location>
</feature>
<protein>
    <recommendedName>
        <fullName evidence="20">V-type proton ATPase subunit C</fullName>
        <ecNumber evidence="3">2.7.11.11</ecNumber>
    </recommendedName>
    <alternativeName>
        <fullName evidence="19">V-type proton ATPase subunit c</fullName>
    </alternativeName>
    <alternativeName>
        <fullName evidence="21">Vacuolar proton pump c subunit</fullName>
    </alternativeName>
</protein>
<dbReference type="OrthoDB" id="63267at2759"/>
<dbReference type="FunFam" id="1.10.510.10:FF:000210">
    <property type="entry name" value="Non-specific serine/threonine protein kinase"/>
    <property type="match status" value="1"/>
</dbReference>
<dbReference type="SMART" id="SM00220">
    <property type="entry name" value="S_TKc"/>
    <property type="match status" value="1"/>
</dbReference>
<evidence type="ECO:0000256" key="10">
    <source>
        <dbReference type="ARBA" id="ARBA00022781"/>
    </source>
</evidence>
<comment type="catalytic activity">
    <reaction evidence="18">
        <text>L-seryl-[protein] + ATP = O-phospho-L-seryl-[protein] + ADP + H(+)</text>
        <dbReference type="Rhea" id="RHEA:17989"/>
        <dbReference type="Rhea" id="RHEA-COMP:9863"/>
        <dbReference type="Rhea" id="RHEA-COMP:11604"/>
        <dbReference type="ChEBI" id="CHEBI:15378"/>
        <dbReference type="ChEBI" id="CHEBI:29999"/>
        <dbReference type="ChEBI" id="CHEBI:30616"/>
        <dbReference type="ChEBI" id="CHEBI:83421"/>
        <dbReference type="ChEBI" id="CHEBI:456216"/>
        <dbReference type="EC" id="2.7.11.11"/>
    </reaction>
</comment>
<dbReference type="InterPro" id="IPR011009">
    <property type="entry name" value="Kinase-like_dom_sf"/>
</dbReference>
<dbReference type="PANTHER" id="PTHR24353">
    <property type="entry name" value="CYCLIC NUCLEOTIDE-DEPENDENT PROTEIN KINASE"/>
    <property type="match status" value="1"/>
</dbReference>
<comment type="function">
    <text evidence="15">Proton-conducting pore forming subunit of the V0 complex of vacuolar(H+)-ATPase (V-ATPase), a multisubunit enzyme composed of a peripheral complex (V1) that hydrolyzes ATP and a membrane integral complex (V0) that translocates protons. V-ATPase is responsible for acidifying and maintaining the pH of intracellular compartments.</text>
</comment>
<dbReference type="PROSITE" id="PS00108">
    <property type="entry name" value="PROTEIN_KINASE_ST"/>
    <property type="match status" value="1"/>
</dbReference>
<feature type="domain" description="AGC-kinase C-terminal" evidence="25">
    <location>
        <begin position="496"/>
        <end position="555"/>
    </location>
</feature>
<dbReference type="InterPro" id="IPR011555">
    <property type="entry name" value="ATPase_proteolipid_su_C_euk"/>
</dbReference>
<keyword evidence="27" id="KW-1185">Reference proteome</keyword>
<dbReference type="InterPro" id="IPR000961">
    <property type="entry name" value="AGC-kinase_C"/>
</dbReference>
<feature type="binding site" evidence="22">
    <location>
        <position position="283"/>
    </location>
    <ligand>
        <name>ATP</name>
        <dbReference type="ChEBI" id="CHEBI:30616"/>
    </ligand>
</feature>
<dbReference type="AlphaFoldDB" id="A0A9W4HLZ8"/>
<dbReference type="SUPFAM" id="SSF81333">
    <property type="entry name" value="F1F0 ATP synthase subunit C"/>
    <property type="match status" value="1"/>
</dbReference>
<evidence type="ECO:0000256" key="8">
    <source>
        <dbReference type="ARBA" id="ARBA00022741"/>
    </source>
</evidence>
<dbReference type="Gene3D" id="1.20.120.610">
    <property type="entry name" value="lithium bound rotor ring of v- atpase"/>
    <property type="match status" value="1"/>
</dbReference>
<dbReference type="GO" id="GO:0033179">
    <property type="term" value="C:proton-transporting V-type ATPase, V0 domain"/>
    <property type="evidence" value="ECO:0007669"/>
    <property type="project" value="InterPro"/>
</dbReference>
<evidence type="ECO:0000256" key="19">
    <source>
        <dbReference type="ARBA" id="ARBA00071096"/>
    </source>
</evidence>
<evidence type="ECO:0000256" key="3">
    <source>
        <dbReference type="ARBA" id="ARBA00012444"/>
    </source>
</evidence>
<evidence type="ECO:0000256" key="12">
    <source>
        <dbReference type="ARBA" id="ARBA00022989"/>
    </source>
</evidence>
<evidence type="ECO:0000256" key="16">
    <source>
        <dbReference type="ARBA" id="ARBA00046480"/>
    </source>
</evidence>
<keyword evidence="5" id="KW-0723">Serine/threonine-protein kinase</keyword>
<dbReference type="FunFam" id="1.20.120.610:FF:000001">
    <property type="entry name" value="V-type proton ATPase proteolipid subunit"/>
    <property type="match status" value="1"/>
</dbReference>
<dbReference type="SUPFAM" id="SSF56112">
    <property type="entry name" value="Protein kinase-like (PK-like)"/>
    <property type="match status" value="1"/>
</dbReference>
<evidence type="ECO:0000256" key="6">
    <source>
        <dbReference type="ARBA" id="ARBA00022679"/>
    </source>
</evidence>
<dbReference type="InterPro" id="IPR000245">
    <property type="entry name" value="ATPase_proteolipid_csu"/>
</dbReference>
<name>A0A9W4HLZ8_PENOL</name>
<dbReference type="PRINTS" id="PR00122">
    <property type="entry name" value="VACATPASE"/>
</dbReference>
<keyword evidence="10" id="KW-0375">Hydrogen ion transport</keyword>
<dbReference type="PROSITE" id="PS00107">
    <property type="entry name" value="PROTEIN_KINASE_ATP"/>
    <property type="match status" value="1"/>
</dbReference>
<evidence type="ECO:0000256" key="2">
    <source>
        <dbReference type="ARBA" id="ARBA00007296"/>
    </source>
</evidence>
<dbReference type="NCBIfam" id="TIGR01100">
    <property type="entry name" value="V_ATP_synt_C"/>
    <property type="match status" value="1"/>
</dbReference>
<evidence type="ECO:0000256" key="22">
    <source>
        <dbReference type="PROSITE-ProRule" id="PRU10141"/>
    </source>
</evidence>
<proteinExistence type="inferred from homology"/>
<gene>
    <name evidence="26" type="ORF">POLS_LOCUS3446</name>
</gene>
<evidence type="ECO:0000256" key="4">
    <source>
        <dbReference type="ARBA" id="ARBA00022448"/>
    </source>
</evidence>
<evidence type="ECO:0000256" key="17">
    <source>
        <dbReference type="ARBA" id="ARBA00047292"/>
    </source>
</evidence>
<dbReference type="GO" id="GO:0005952">
    <property type="term" value="C:cAMP-dependent protein kinase complex"/>
    <property type="evidence" value="ECO:0007669"/>
    <property type="project" value="TreeGrafter"/>
</dbReference>
<comment type="catalytic activity">
    <reaction evidence="17">
        <text>L-threonyl-[protein] + ATP = O-phospho-L-threonyl-[protein] + ADP + H(+)</text>
        <dbReference type="Rhea" id="RHEA:46608"/>
        <dbReference type="Rhea" id="RHEA-COMP:11060"/>
        <dbReference type="Rhea" id="RHEA-COMP:11605"/>
        <dbReference type="ChEBI" id="CHEBI:15378"/>
        <dbReference type="ChEBI" id="CHEBI:30013"/>
        <dbReference type="ChEBI" id="CHEBI:30616"/>
        <dbReference type="ChEBI" id="CHEBI:61977"/>
        <dbReference type="ChEBI" id="CHEBI:456216"/>
        <dbReference type="EC" id="2.7.11.11"/>
    </reaction>
</comment>
<reference evidence="26" key="1">
    <citation type="submission" date="2021-07" db="EMBL/GenBank/DDBJ databases">
        <authorList>
            <person name="Branca A.L. A."/>
        </authorList>
    </citation>
    <scope>NUCLEOTIDE SEQUENCE</scope>
</reference>
<evidence type="ECO:0000256" key="9">
    <source>
        <dbReference type="ARBA" id="ARBA00022777"/>
    </source>
</evidence>
<evidence type="ECO:0000256" key="7">
    <source>
        <dbReference type="ARBA" id="ARBA00022692"/>
    </source>
</evidence>